<comment type="subcellular location">
    <subcellularLocation>
        <location evidence="1">Membrane</location>
        <topology evidence="1">Multi-pass membrane protein</topology>
    </subcellularLocation>
</comment>
<evidence type="ECO:0000256" key="5">
    <source>
        <dbReference type="ARBA" id="ARBA00022737"/>
    </source>
</evidence>
<keyword evidence="4 8" id="KW-0812">Transmembrane</keyword>
<evidence type="ECO:0000256" key="6">
    <source>
        <dbReference type="ARBA" id="ARBA00022989"/>
    </source>
</evidence>
<reference evidence="11" key="1">
    <citation type="submission" date="2025-08" db="UniProtKB">
        <authorList>
            <consortium name="RefSeq"/>
        </authorList>
    </citation>
    <scope>IDENTIFICATION</scope>
    <source>
        <strain evidence="11">14028-0561.14</strain>
        <tissue evidence="11">Whole fly</tissue>
    </source>
</reference>
<comment type="similarity">
    <text evidence="2 9">Belongs to the mitochondrial carrier (TC 2.A.29) family.</text>
</comment>
<feature type="repeat" description="Solcar" evidence="8">
    <location>
        <begin position="12"/>
        <end position="97"/>
    </location>
</feature>
<dbReference type="Gene3D" id="1.50.40.10">
    <property type="entry name" value="Mitochondrial carrier domain"/>
    <property type="match status" value="1"/>
</dbReference>
<dbReference type="RefSeq" id="XP_041630414.1">
    <property type="nucleotide sequence ID" value="XM_041774480.1"/>
</dbReference>
<keyword evidence="7 8" id="KW-0472">Membrane</keyword>
<evidence type="ECO:0000313" key="10">
    <source>
        <dbReference type="Proteomes" id="UP001652661"/>
    </source>
</evidence>
<organism evidence="10 11">
    <name type="scientific">Drosophila kikkawai</name>
    <name type="common">Fruit fly</name>
    <dbReference type="NCBI Taxonomy" id="30033"/>
    <lineage>
        <taxon>Eukaryota</taxon>
        <taxon>Metazoa</taxon>
        <taxon>Ecdysozoa</taxon>
        <taxon>Arthropoda</taxon>
        <taxon>Hexapoda</taxon>
        <taxon>Insecta</taxon>
        <taxon>Pterygota</taxon>
        <taxon>Neoptera</taxon>
        <taxon>Endopterygota</taxon>
        <taxon>Diptera</taxon>
        <taxon>Brachycera</taxon>
        <taxon>Muscomorpha</taxon>
        <taxon>Ephydroidea</taxon>
        <taxon>Drosophilidae</taxon>
        <taxon>Drosophila</taxon>
        <taxon>Sophophora</taxon>
    </lineage>
</organism>
<name>A0ABM3C4G6_DROKI</name>
<evidence type="ECO:0000313" key="11">
    <source>
        <dbReference type="RefSeq" id="XP_041630414.1"/>
    </source>
</evidence>
<dbReference type="InterPro" id="IPR050391">
    <property type="entry name" value="Mito_Metabolite_Transporter"/>
</dbReference>
<sequence length="295" mass="33324">MTNYDGGNEMETLSAVPVYEGYIVKMASIVLSHPIDLIRVNIEANAHKHSRLTMRHMLERMSRHGLPGFYYGIDAAVTRCTVQTIISYHLFRNLHQLLCQHPYFIMLQPYNTEVLKALCSLCGGIVATPLAKLSVIRQADLTRGSFQRRNYRRLTSGLKCMFRKGGIQHLFIGWEMNAVSSAVMTGLHKPVSNLVEDLAPRLYKKDNSWVPNLARMALTGSIVNVIMTPIDTLSVMALNHSRYSDFTYKKLCRLVVKKHGYRGFFFGLKPGLISLIPNTVVISVATRLLLNQQVI</sequence>
<dbReference type="Pfam" id="PF00153">
    <property type="entry name" value="Mito_carr"/>
    <property type="match status" value="1"/>
</dbReference>
<evidence type="ECO:0000256" key="4">
    <source>
        <dbReference type="ARBA" id="ARBA00022692"/>
    </source>
</evidence>
<dbReference type="SUPFAM" id="SSF103506">
    <property type="entry name" value="Mitochondrial carrier"/>
    <property type="match status" value="1"/>
</dbReference>
<dbReference type="InterPro" id="IPR023395">
    <property type="entry name" value="MCP_dom_sf"/>
</dbReference>
<keyword evidence="10" id="KW-1185">Reference proteome</keyword>
<feature type="repeat" description="Solcar" evidence="8">
    <location>
        <begin position="207"/>
        <end position="292"/>
    </location>
</feature>
<keyword evidence="3 9" id="KW-0813">Transport</keyword>
<gene>
    <name evidence="11" type="primary">LOC108083119</name>
</gene>
<evidence type="ECO:0000256" key="8">
    <source>
        <dbReference type="PROSITE-ProRule" id="PRU00282"/>
    </source>
</evidence>
<evidence type="ECO:0000256" key="3">
    <source>
        <dbReference type="ARBA" id="ARBA00022448"/>
    </source>
</evidence>
<dbReference type="InterPro" id="IPR018108">
    <property type="entry name" value="MCP_transmembrane"/>
</dbReference>
<dbReference type="PANTHER" id="PTHR45618">
    <property type="entry name" value="MITOCHONDRIAL DICARBOXYLATE CARRIER-RELATED"/>
    <property type="match status" value="1"/>
</dbReference>
<dbReference type="Proteomes" id="UP001652661">
    <property type="component" value="Chromosome 3R"/>
</dbReference>
<evidence type="ECO:0000256" key="2">
    <source>
        <dbReference type="ARBA" id="ARBA00006375"/>
    </source>
</evidence>
<keyword evidence="6" id="KW-1133">Transmembrane helix</keyword>
<accession>A0ABM3C4G6</accession>
<evidence type="ECO:0000256" key="1">
    <source>
        <dbReference type="ARBA" id="ARBA00004141"/>
    </source>
</evidence>
<proteinExistence type="inferred from homology"/>
<dbReference type="GeneID" id="108083119"/>
<dbReference type="PROSITE" id="PS50920">
    <property type="entry name" value="SOLCAR"/>
    <property type="match status" value="2"/>
</dbReference>
<evidence type="ECO:0000256" key="7">
    <source>
        <dbReference type="ARBA" id="ARBA00023136"/>
    </source>
</evidence>
<protein>
    <submittedName>
        <fullName evidence="11">Mitochondrial dicarboxylate carrier</fullName>
    </submittedName>
</protein>
<keyword evidence="5" id="KW-0677">Repeat</keyword>
<evidence type="ECO:0000256" key="9">
    <source>
        <dbReference type="RuleBase" id="RU000488"/>
    </source>
</evidence>